<evidence type="ECO:0000313" key="2">
    <source>
        <dbReference type="Proteomes" id="UP001286313"/>
    </source>
</evidence>
<protein>
    <submittedName>
        <fullName evidence="1">Uncharacterized protein</fullName>
    </submittedName>
</protein>
<organism evidence="1 2">
    <name type="scientific">Petrolisthes cinctipes</name>
    <name type="common">Flat porcelain crab</name>
    <dbReference type="NCBI Taxonomy" id="88211"/>
    <lineage>
        <taxon>Eukaryota</taxon>
        <taxon>Metazoa</taxon>
        <taxon>Ecdysozoa</taxon>
        <taxon>Arthropoda</taxon>
        <taxon>Crustacea</taxon>
        <taxon>Multicrustacea</taxon>
        <taxon>Malacostraca</taxon>
        <taxon>Eumalacostraca</taxon>
        <taxon>Eucarida</taxon>
        <taxon>Decapoda</taxon>
        <taxon>Pleocyemata</taxon>
        <taxon>Anomura</taxon>
        <taxon>Galatheoidea</taxon>
        <taxon>Porcellanidae</taxon>
        <taxon>Petrolisthes</taxon>
    </lineage>
</organism>
<comment type="caution">
    <text evidence="1">The sequence shown here is derived from an EMBL/GenBank/DDBJ whole genome shotgun (WGS) entry which is preliminary data.</text>
</comment>
<feature type="non-terminal residue" evidence="1">
    <location>
        <position position="70"/>
    </location>
</feature>
<accession>A0AAE1BW70</accession>
<reference evidence="1" key="1">
    <citation type="submission" date="2023-10" db="EMBL/GenBank/DDBJ databases">
        <title>Genome assemblies of two species of porcelain crab, Petrolisthes cinctipes and Petrolisthes manimaculis (Anomura: Porcellanidae).</title>
        <authorList>
            <person name="Angst P."/>
        </authorList>
    </citation>
    <scope>NUCLEOTIDE SEQUENCE</scope>
    <source>
        <strain evidence="1">PB745_01</strain>
        <tissue evidence="1">Gill</tissue>
    </source>
</reference>
<dbReference type="AlphaFoldDB" id="A0AAE1BW70"/>
<sequence length="70" mass="7999">FVVWGRLSCSRSFNTVGGLLDYLQLLLHSTPPYHHFTAPLHTAEDETCVTLITHLSEEHAGNWSTMEWLM</sequence>
<name>A0AAE1BW70_PETCI</name>
<gene>
    <name evidence="1" type="ORF">Pcinc_037180</name>
</gene>
<dbReference type="EMBL" id="JAWQEG010005864">
    <property type="protein sequence ID" value="KAK3856504.1"/>
    <property type="molecule type" value="Genomic_DNA"/>
</dbReference>
<evidence type="ECO:0000313" key="1">
    <source>
        <dbReference type="EMBL" id="KAK3856504.1"/>
    </source>
</evidence>
<keyword evidence="2" id="KW-1185">Reference proteome</keyword>
<proteinExistence type="predicted"/>
<dbReference type="Proteomes" id="UP001286313">
    <property type="component" value="Unassembled WGS sequence"/>
</dbReference>